<reference evidence="4" key="1">
    <citation type="submission" date="2020-12" db="EMBL/GenBank/DDBJ databases">
        <title>Metabolic potential, ecology and presence of endohyphal bacteria is reflected in genomic diversity of Mucoromycotina.</title>
        <authorList>
            <person name="Muszewska A."/>
            <person name="Okrasinska A."/>
            <person name="Steczkiewicz K."/>
            <person name="Drgas O."/>
            <person name="Orlowska M."/>
            <person name="Perlinska-Lenart U."/>
            <person name="Aleksandrzak-Piekarczyk T."/>
            <person name="Szatraj K."/>
            <person name="Zielenkiewicz U."/>
            <person name="Pilsyk S."/>
            <person name="Malc E."/>
            <person name="Mieczkowski P."/>
            <person name="Kruszewska J.S."/>
            <person name="Biernat P."/>
            <person name="Pawlowska J."/>
        </authorList>
    </citation>
    <scope>NUCLEOTIDE SEQUENCE</scope>
    <source>
        <strain evidence="4">WA0000017839</strain>
    </source>
</reference>
<dbReference type="PANTHER" id="PTHR13371">
    <property type="entry name" value="GLYCINE-, GLUTAMATE-, THIENYLCYCLOHEXYLPIPERIDINE-BINDING PROTEIN"/>
    <property type="match status" value="1"/>
</dbReference>
<dbReference type="InterPro" id="IPR048739">
    <property type="entry name" value="CEP104_N"/>
</dbReference>
<dbReference type="SUPFAM" id="SSF49785">
    <property type="entry name" value="Galactose-binding domain-like"/>
    <property type="match status" value="1"/>
</dbReference>
<proteinExistence type="predicted"/>
<gene>
    <name evidence="4" type="ORF">INT47_001674</name>
</gene>
<dbReference type="InterPro" id="IPR008979">
    <property type="entry name" value="Galactose-bd-like_sf"/>
</dbReference>
<dbReference type="Pfam" id="PF21038">
    <property type="entry name" value="CEP104_N"/>
    <property type="match status" value="1"/>
</dbReference>
<evidence type="ECO:0000256" key="1">
    <source>
        <dbReference type="SAM" id="MobiDB-lite"/>
    </source>
</evidence>
<feature type="region of interest" description="Disordered" evidence="1">
    <location>
        <begin position="650"/>
        <end position="683"/>
    </location>
</feature>
<evidence type="ECO:0000313" key="4">
    <source>
        <dbReference type="EMBL" id="KAG2212314.1"/>
    </source>
</evidence>
<protein>
    <recommendedName>
        <fullName evidence="6">TOG domain-containing protein</fullName>
    </recommendedName>
</protein>
<feature type="domain" description="Centrosomal protein CEP104 Zn finger" evidence="3">
    <location>
        <begin position="694"/>
        <end position="804"/>
    </location>
</feature>
<dbReference type="GO" id="GO:0005929">
    <property type="term" value="C:cilium"/>
    <property type="evidence" value="ECO:0007669"/>
    <property type="project" value="TreeGrafter"/>
</dbReference>
<sequence length="815" mass="92991">MESIPFEIAHCSSSEQDYEPEHLLESNAGNNSDPFQNVSHRGWQTQRFPEYPQDLILRFKSGLCRISKVQILSHHYKIASRIDLYIGITKEQEHDSMSVQFTRLGFVGLANNDRFQDRELKSIKIQADCEYIRLVIKGCHENKLNIHKQVGLLALNILGHAVCLDELASAEQYRHQSITNEVQQRSTLHHDFNLEHWIQVIQNAEEESAQDEDFKEAKIYKELGDRLTGLYKFLVELENDKHQAVSAKDYDEADKIKADMVQVRQNAESLLKHSGIQITRDGDILPFDTMNSSSIYNSEEEDMMENAIPDLQSLDVSSPESKLNQSSSAHPDQLLDEAIANWTSFDALSINKNDEGSPSLLSATIPIQQTEKKVVVEKQIVDPETIPEPLSDDDIESCELPIEQFGQDLVACIMSVKVKCRQIGLNELSLLIGQKEDQDLEFIQASLLMIGEAVTDSRESIFNQAIQTWKELEDQLLEHSNSKILNWIEKFFTRVLIRTSDNNPGIKITATKSILELIETYTSLTPLCFKERMIRNMKDAKARIDLIMVIVKKTLIPRWKTDASFHRKDVMTFIASYLKNHPHADVRKSTWDLLVVVAQHQQGADFKAICAFLENDTVKLLSQELKKSEKKKTIMSSTSTTVNELRALAVKSNTSSKPAKKNDKKPASSTGSTKKAAAKTPKIIEEEDEEKTNVCIFCDEEDADFNEDTLISHYYNDCPVLTNCPMCQIVVEVSTMRDHLRKDCERKHLVKPCTHCRESIPVEQWLQHTQKKTCIATSPQQYRCPYCQKDMSKANETDWKSHLVSTCTKNPRMPK</sequence>
<keyword evidence="5" id="KW-1185">Reference proteome</keyword>
<feature type="compositionally biased region" description="Low complexity" evidence="1">
    <location>
        <begin position="667"/>
        <end position="681"/>
    </location>
</feature>
<dbReference type="OrthoDB" id="66599at2759"/>
<evidence type="ECO:0000259" key="3">
    <source>
        <dbReference type="Pfam" id="PF21039"/>
    </source>
</evidence>
<dbReference type="InterPro" id="IPR052607">
    <property type="entry name" value="CEP104-like"/>
</dbReference>
<dbReference type="EMBL" id="JAEPRD010000006">
    <property type="protein sequence ID" value="KAG2212314.1"/>
    <property type="molecule type" value="Genomic_DNA"/>
</dbReference>
<accession>A0A8H7RJV9</accession>
<dbReference type="SUPFAM" id="SSF48371">
    <property type="entry name" value="ARM repeat"/>
    <property type="match status" value="1"/>
</dbReference>
<dbReference type="Pfam" id="PF21040">
    <property type="entry name" value="CEP104-like_TOG"/>
    <property type="match status" value="1"/>
</dbReference>
<organism evidence="4 5">
    <name type="scientific">Mucor saturninus</name>
    <dbReference type="NCBI Taxonomy" id="64648"/>
    <lineage>
        <taxon>Eukaryota</taxon>
        <taxon>Fungi</taxon>
        <taxon>Fungi incertae sedis</taxon>
        <taxon>Mucoromycota</taxon>
        <taxon>Mucoromycotina</taxon>
        <taxon>Mucoromycetes</taxon>
        <taxon>Mucorales</taxon>
        <taxon>Mucorineae</taxon>
        <taxon>Mucoraceae</taxon>
        <taxon>Mucor</taxon>
    </lineage>
</organism>
<dbReference type="PANTHER" id="PTHR13371:SF0">
    <property type="entry name" value="CENTROSOMAL PROTEIN OF 104 KDA"/>
    <property type="match status" value="1"/>
</dbReference>
<dbReference type="InterPro" id="IPR016024">
    <property type="entry name" value="ARM-type_fold"/>
</dbReference>
<dbReference type="InterPro" id="IPR011989">
    <property type="entry name" value="ARM-like"/>
</dbReference>
<dbReference type="Pfam" id="PF21039">
    <property type="entry name" value="CEP104_ZnF"/>
    <property type="match status" value="1"/>
</dbReference>
<dbReference type="InterPro" id="IPR048738">
    <property type="entry name" value="CEP104_Znf"/>
</dbReference>
<evidence type="ECO:0000313" key="5">
    <source>
        <dbReference type="Proteomes" id="UP000603453"/>
    </source>
</evidence>
<dbReference type="AlphaFoldDB" id="A0A8H7RJV9"/>
<feature type="domain" description="Centrosomal protein CEP104 N-terminal" evidence="2">
    <location>
        <begin position="42"/>
        <end position="159"/>
    </location>
</feature>
<evidence type="ECO:0008006" key="6">
    <source>
        <dbReference type="Google" id="ProtNLM"/>
    </source>
</evidence>
<name>A0A8H7RJV9_9FUNG</name>
<comment type="caution">
    <text evidence="4">The sequence shown here is derived from an EMBL/GenBank/DDBJ whole genome shotgun (WGS) entry which is preliminary data.</text>
</comment>
<evidence type="ECO:0000259" key="2">
    <source>
        <dbReference type="Pfam" id="PF21038"/>
    </source>
</evidence>
<dbReference type="Proteomes" id="UP000603453">
    <property type="component" value="Unassembled WGS sequence"/>
</dbReference>
<dbReference type="Gene3D" id="1.25.10.10">
    <property type="entry name" value="Leucine-rich Repeat Variant"/>
    <property type="match status" value="1"/>
</dbReference>